<dbReference type="Gene3D" id="3.20.20.30">
    <property type="entry name" value="Luciferase-like domain"/>
    <property type="match status" value="1"/>
</dbReference>
<dbReference type="RefSeq" id="WP_098482984.1">
    <property type="nucleotide sequence ID" value="NZ_PDJI01000004.1"/>
</dbReference>
<dbReference type="InterPro" id="IPR011251">
    <property type="entry name" value="Luciferase-like_dom"/>
</dbReference>
<dbReference type="PANTHER" id="PTHR43244">
    <property type="match status" value="1"/>
</dbReference>
<dbReference type="OrthoDB" id="5241778at2"/>
<proteinExistence type="predicted"/>
<evidence type="ECO:0000256" key="1">
    <source>
        <dbReference type="ARBA" id="ARBA00023002"/>
    </source>
</evidence>
<dbReference type="PANTHER" id="PTHR43244:SF1">
    <property type="entry name" value="5,10-METHYLENETETRAHYDROMETHANOPTERIN REDUCTASE"/>
    <property type="match status" value="1"/>
</dbReference>
<feature type="domain" description="Luciferase-like" evidence="2">
    <location>
        <begin position="10"/>
        <end position="344"/>
    </location>
</feature>
<keyword evidence="1" id="KW-0560">Oxidoreductase</keyword>
<gene>
    <name evidence="3" type="ORF">ATJ97_1258</name>
</gene>
<dbReference type="InterPro" id="IPR036661">
    <property type="entry name" value="Luciferase-like_sf"/>
</dbReference>
<dbReference type="CDD" id="cd01097">
    <property type="entry name" value="Tetrahydromethanopterin_reductase"/>
    <property type="match status" value="1"/>
</dbReference>
<dbReference type="Pfam" id="PF00296">
    <property type="entry name" value="Bac_luciferase"/>
    <property type="match status" value="1"/>
</dbReference>
<dbReference type="EMBL" id="PDJI01000004">
    <property type="protein sequence ID" value="PFG38771.1"/>
    <property type="molecule type" value="Genomic_DNA"/>
</dbReference>
<keyword evidence="4" id="KW-1185">Reference proteome</keyword>
<dbReference type="GO" id="GO:0016705">
    <property type="term" value="F:oxidoreductase activity, acting on paired donors, with incorporation or reduction of molecular oxygen"/>
    <property type="evidence" value="ECO:0007669"/>
    <property type="project" value="InterPro"/>
</dbReference>
<evidence type="ECO:0000313" key="4">
    <source>
        <dbReference type="Proteomes" id="UP000222106"/>
    </source>
</evidence>
<comment type="caution">
    <text evidence="3">The sequence shown here is derived from an EMBL/GenBank/DDBJ whole genome shotgun (WGS) entry which is preliminary data.</text>
</comment>
<dbReference type="InterPro" id="IPR050564">
    <property type="entry name" value="F420-G6PD/mer"/>
</dbReference>
<dbReference type="AlphaFoldDB" id="A0A2A9EJS2"/>
<organism evidence="3 4">
    <name type="scientific">Georgenia soli</name>
    <dbReference type="NCBI Taxonomy" id="638953"/>
    <lineage>
        <taxon>Bacteria</taxon>
        <taxon>Bacillati</taxon>
        <taxon>Actinomycetota</taxon>
        <taxon>Actinomycetes</taxon>
        <taxon>Micrococcales</taxon>
        <taxon>Bogoriellaceae</taxon>
        <taxon>Georgenia</taxon>
    </lineage>
</organism>
<dbReference type="SUPFAM" id="SSF51679">
    <property type="entry name" value="Bacterial luciferase-like"/>
    <property type="match status" value="1"/>
</dbReference>
<name>A0A2A9EJS2_9MICO</name>
<evidence type="ECO:0000313" key="3">
    <source>
        <dbReference type="EMBL" id="PFG38771.1"/>
    </source>
</evidence>
<evidence type="ECO:0000259" key="2">
    <source>
        <dbReference type="Pfam" id="PF00296"/>
    </source>
</evidence>
<protein>
    <submittedName>
        <fullName evidence="3">Phthiodiolone/phenolphthiodiolone dimycocerosates ketoreductase</fullName>
    </submittedName>
</protein>
<sequence length="377" mass="40905">MNGRVKVGLQLGTQPPLGAVRAYLLAARAMRLDSVMVIDHLQNVFPSALWDADLTWLARRKPTPHDHLDFQAVMGWAATRVGRMQLGVGVTDPIRRHPVVIAQALLTVAHMTRRPPVLGIGVGERLNITPYGLDYAGRTSRLEEALQIIRLCLDADAPGPVDFDGRYFRLDGARVDLRAPAGRTPLMWVAAHGPRSLELAGRYGDGWYPTTITSPGQYATDLAVVRDAAARAGRNPSSVTPALHRFTVIGRTEAEARAMLATRALRSLALVMSAAEWRAAGARHPFGDDFTGLGQFLPEQADRATLERAVDLVPPELLLHGPLLWGTVEQAADRLREYRAAGLEHVILSPVSGLVSPRAALRGLSATGAIARELRRG</sequence>
<dbReference type="Proteomes" id="UP000222106">
    <property type="component" value="Unassembled WGS sequence"/>
</dbReference>
<reference evidence="3 4" key="1">
    <citation type="submission" date="2017-10" db="EMBL/GenBank/DDBJ databases">
        <title>Sequencing the genomes of 1000 actinobacteria strains.</title>
        <authorList>
            <person name="Klenk H.-P."/>
        </authorList>
    </citation>
    <scope>NUCLEOTIDE SEQUENCE [LARGE SCALE GENOMIC DNA]</scope>
    <source>
        <strain evidence="3 4">DSM 21838</strain>
    </source>
</reference>
<accession>A0A2A9EJS2</accession>